<dbReference type="AlphaFoldDB" id="A0A1A8W6W0"/>
<dbReference type="Proteomes" id="UP000078560">
    <property type="component" value="Unassembled WGS sequence"/>
</dbReference>
<dbReference type="EMBL" id="FLQU01000574">
    <property type="protein sequence ID" value="SBS87421.1"/>
    <property type="molecule type" value="Genomic_DNA"/>
</dbReference>
<proteinExistence type="predicted"/>
<sequence>MCSLCKSVRSFDRSNVEASLSLRKRAVQDVRFMYRNAAFAHLDLLGNKILFDFYESCDFMKGVSPSIYPTV</sequence>
<organism evidence="1 2">
    <name type="scientific">Plasmodium ovale curtisi</name>
    <dbReference type="NCBI Taxonomy" id="864141"/>
    <lineage>
        <taxon>Eukaryota</taxon>
        <taxon>Sar</taxon>
        <taxon>Alveolata</taxon>
        <taxon>Apicomplexa</taxon>
        <taxon>Aconoidasida</taxon>
        <taxon>Haemosporida</taxon>
        <taxon>Plasmodiidae</taxon>
        <taxon>Plasmodium</taxon>
        <taxon>Plasmodium (Plasmodium)</taxon>
    </lineage>
</organism>
<evidence type="ECO:0000313" key="1">
    <source>
        <dbReference type="EMBL" id="SBS87421.1"/>
    </source>
</evidence>
<evidence type="ECO:0000313" key="2">
    <source>
        <dbReference type="Proteomes" id="UP000078560"/>
    </source>
</evidence>
<name>A0A1A8W6W0_PLAOA</name>
<protein>
    <submittedName>
        <fullName evidence="1">Uncharacterized protein</fullName>
    </submittedName>
</protein>
<gene>
    <name evidence="1" type="ORF">POVCU2_0042570</name>
</gene>
<reference evidence="2" key="1">
    <citation type="submission" date="2016-05" db="EMBL/GenBank/DDBJ databases">
        <authorList>
            <person name="Naeem Raeece"/>
        </authorList>
    </citation>
    <scope>NUCLEOTIDE SEQUENCE [LARGE SCALE GENOMIC DNA]</scope>
</reference>
<accession>A0A1A8W6W0</accession>